<evidence type="ECO:0000313" key="2">
    <source>
        <dbReference type="EMBL" id="AEI92705.1"/>
    </source>
</evidence>
<reference evidence="2 3" key="1">
    <citation type="journal article" date="2011" name="BMC Genomics">
        <title>Comparative genome analysis and genome-guided physiological analysis of Roseobacter litoralis.</title>
        <authorList>
            <person name="Kalhoefer D."/>
            <person name="Thole S."/>
            <person name="Voget S."/>
            <person name="Lehmann R."/>
            <person name="Liesegang H."/>
            <person name="Wollher A."/>
            <person name="Daniel R."/>
            <person name="Simon M."/>
            <person name="Brinkhoff T."/>
        </authorList>
    </citation>
    <scope>NUCLEOTIDE SEQUENCE [LARGE SCALE GENOMIC DNA]</scope>
    <source>
        <strain evidence="3">ATCC 49566 / DSM 6996 / JCM 21268 / NBRC 15278 / OCh 149</strain>
    </source>
</reference>
<keyword evidence="3" id="KW-1185">Reference proteome</keyword>
<dbReference type="Proteomes" id="UP000001353">
    <property type="component" value="Chromosome"/>
</dbReference>
<proteinExistence type="predicted"/>
<dbReference type="STRING" id="391595.RLO149_c006770"/>
<sequence>MKEAVRHDYLWQGPWYTIISRMRCTAQPIEKRQRFANNPSRQVRQAGRGLQAKADQSVSVDRLSALQRMADSGAGVTPVLQAYAATSADPPPQWRLSDSRKSAVPQDKSGGGASLYATPEIIKDGDDKLLAASSAIGLTQTTDLMELEGNDIYRVAPYLRETAIADVDHDRTKKLKEINAGDKADDMGVTDDDILAMWTDCGKVARTVMGVEGTRSSPKATTEIGDSKASGNPEAYSKEMFPKAIKAFFGTDASEGFLTKGVHYRSIGPFFWFIKPRSAKSARRMYHALGEEGRKAFDKHVGINRYANPDIGSAYTMVTEGDMPGFKSSGHTWNFHWAGVVAKDGADNVTLESYAVSAASRIKAAKETMSGKELKDEIARLRKWAAEFVDRSWAFQMYGTEAEAGKTFHDEHLATGTHGNRATTFNAKS</sequence>
<dbReference type="KEGG" id="rli:RLO149_c006770"/>
<dbReference type="EMBL" id="CP002623">
    <property type="protein sequence ID" value="AEI92705.1"/>
    <property type="molecule type" value="Genomic_DNA"/>
</dbReference>
<dbReference type="AlphaFoldDB" id="F7ZKN9"/>
<organism evidence="2 3">
    <name type="scientific">Roseobacter litoralis (strain ATCC 49566 / DSM 6996 / JCM 21268 / NBRC 15278 / OCh 149)</name>
    <dbReference type="NCBI Taxonomy" id="391595"/>
    <lineage>
        <taxon>Bacteria</taxon>
        <taxon>Pseudomonadati</taxon>
        <taxon>Pseudomonadota</taxon>
        <taxon>Alphaproteobacteria</taxon>
        <taxon>Rhodobacterales</taxon>
        <taxon>Roseobacteraceae</taxon>
        <taxon>Roseobacter</taxon>
    </lineage>
</organism>
<gene>
    <name evidence="2" type="ordered locus">RLO149_c006770</name>
</gene>
<feature type="region of interest" description="Disordered" evidence="1">
    <location>
        <begin position="86"/>
        <end position="116"/>
    </location>
</feature>
<dbReference type="eggNOG" id="ENOG5031A3B">
    <property type="taxonomic scope" value="Bacteria"/>
</dbReference>
<dbReference type="HOGENOM" id="CLU_647022_0_0_5"/>
<accession>F7ZKN9</accession>
<name>F7ZKN9_ROSLO</name>
<protein>
    <submittedName>
        <fullName evidence="2">Uncharacterized protein</fullName>
    </submittedName>
</protein>
<evidence type="ECO:0000256" key="1">
    <source>
        <dbReference type="SAM" id="MobiDB-lite"/>
    </source>
</evidence>
<dbReference type="OrthoDB" id="292792at2"/>
<feature type="region of interest" description="Disordered" evidence="1">
    <location>
        <begin position="213"/>
        <end position="233"/>
    </location>
</feature>
<evidence type="ECO:0000313" key="3">
    <source>
        <dbReference type="Proteomes" id="UP000001353"/>
    </source>
</evidence>